<dbReference type="RefSeq" id="XP_033604793.1">
    <property type="nucleotide sequence ID" value="XM_033743358.1"/>
</dbReference>
<dbReference type="GO" id="GO:0003939">
    <property type="term" value="F:L-iditol 2-dehydrogenase (NAD+) activity"/>
    <property type="evidence" value="ECO:0007669"/>
    <property type="project" value="TreeGrafter"/>
</dbReference>
<evidence type="ECO:0000256" key="5">
    <source>
        <dbReference type="ARBA" id="ARBA00022833"/>
    </source>
</evidence>
<organism evidence="11 12">
    <name type="scientific">Pseudovirgaria hyperparasitica</name>
    <dbReference type="NCBI Taxonomy" id="470096"/>
    <lineage>
        <taxon>Eukaryota</taxon>
        <taxon>Fungi</taxon>
        <taxon>Dikarya</taxon>
        <taxon>Ascomycota</taxon>
        <taxon>Pezizomycotina</taxon>
        <taxon>Dothideomycetes</taxon>
        <taxon>Dothideomycetes incertae sedis</taxon>
        <taxon>Acrospermales</taxon>
        <taxon>Acrospermaceae</taxon>
        <taxon>Pseudovirgaria</taxon>
    </lineage>
</organism>
<dbReference type="SUPFAM" id="SSF51735">
    <property type="entry name" value="NAD(P)-binding Rossmann-fold domains"/>
    <property type="match status" value="1"/>
</dbReference>
<dbReference type="Gene3D" id="3.90.180.10">
    <property type="entry name" value="Medium-chain alcohol dehydrogenases, catalytic domain"/>
    <property type="match status" value="1"/>
</dbReference>
<dbReference type="OrthoDB" id="5363962at2759"/>
<keyword evidence="5 8" id="KW-0862">Zinc</keyword>
<comment type="similarity">
    <text evidence="3 8">Belongs to the zinc-containing alcohol dehydrogenase family.</text>
</comment>
<sequence length="394" mass="42237">MAQANGSGANSKINASVLHGAKDLRIEQRGIFPPDPHEVQVSVRATGLCGSDLHYYRHGRNGDIIMKEPMSLGHESAGVVVAVGSKVTDLKVGDKVAMEVGLPCTQCERCAEGRYNICKDMRFAASARNFPHTQGTLRDRMNHPAKMCHKLPENVSLDLGALLEPLGVAIHGTRRAQISTGCTAVVFGAGAVGLLVAAMTKISGAGTVVIADIDPGRVNFAVQHNFADHGYTVPMKRGNTIEEQFDIARETAGNIGKIQRTRPDTLVGEADVSFECTGVASCLQAAIFSTRPGGRVMMIGMGTPIQTLPISAAALREVDLVGVFRYANTYPTGIEVVSKTGPNYPQFSKMITHRYAGLDNVEKAFEMAAKTKDDKGELVLKVMIDMDDSDKARL</sequence>
<keyword evidence="12" id="KW-1185">Reference proteome</keyword>
<dbReference type="Pfam" id="PF08240">
    <property type="entry name" value="ADH_N"/>
    <property type="match status" value="1"/>
</dbReference>
<feature type="domain" description="Alcohol dehydrogenase-like N-terminal" evidence="10">
    <location>
        <begin position="36"/>
        <end position="153"/>
    </location>
</feature>
<evidence type="ECO:0000256" key="2">
    <source>
        <dbReference type="ARBA" id="ARBA00004921"/>
    </source>
</evidence>
<evidence type="ECO:0000256" key="8">
    <source>
        <dbReference type="RuleBase" id="RU361277"/>
    </source>
</evidence>
<dbReference type="InterPro" id="IPR002328">
    <property type="entry name" value="ADH_Zn_CS"/>
</dbReference>
<accession>A0A6A6WHR1</accession>
<keyword evidence="7" id="KW-0520">NAD</keyword>
<feature type="domain" description="Alcohol dehydrogenase-like C-terminal" evidence="9">
    <location>
        <begin position="191"/>
        <end position="338"/>
    </location>
</feature>
<dbReference type="GO" id="GO:0006062">
    <property type="term" value="P:sorbitol catabolic process"/>
    <property type="evidence" value="ECO:0007669"/>
    <property type="project" value="TreeGrafter"/>
</dbReference>
<evidence type="ECO:0000259" key="10">
    <source>
        <dbReference type="Pfam" id="PF08240"/>
    </source>
</evidence>
<dbReference type="InterPro" id="IPR045306">
    <property type="entry name" value="SDH-like"/>
</dbReference>
<dbReference type="PANTHER" id="PTHR43161:SF25">
    <property type="entry name" value="ALCOHOL DEHYDROGENASE, PUTATIVE (AFU_ORTHOLOGUE AFUA_1G14390)-RELATED"/>
    <property type="match status" value="1"/>
</dbReference>
<evidence type="ECO:0000313" key="11">
    <source>
        <dbReference type="EMBL" id="KAF2762342.1"/>
    </source>
</evidence>
<dbReference type="InterPro" id="IPR036291">
    <property type="entry name" value="NAD(P)-bd_dom_sf"/>
</dbReference>
<dbReference type="SUPFAM" id="SSF50129">
    <property type="entry name" value="GroES-like"/>
    <property type="match status" value="1"/>
</dbReference>
<evidence type="ECO:0000313" key="12">
    <source>
        <dbReference type="Proteomes" id="UP000799437"/>
    </source>
</evidence>
<dbReference type="Pfam" id="PF00107">
    <property type="entry name" value="ADH_zinc_N"/>
    <property type="match status" value="1"/>
</dbReference>
<evidence type="ECO:0000259" key="9">
    <source>
        <dbReference type="Pfam" id="PF00107"/>
    </source>
</evidence>
<dbReference type="EMBL" id="ML996566">
    <property type="protein sequence ID" value="KAF2762342.1"/>
    <property type="molecule type" value="Genomic_DNA"/>
</dbReference>
<dbReference type="InterPro" id="IPR011032">
    <property type="entry name" value="GroES-like_sf"/>
</dbReference>
<evidence type="ECO:0000256" key="3">
    <source>
        <dbReference type="ARBA" id="ARBA00008072"/>
    </source>
</evidence>
<dbReference type="PROSITE" id="PS00059">
    <property type="entry name" value="ADH_ZINC"/>
    <property type="match status" value="1"/>
</dbReference>
<reference evidence="11" key="1">
    <citation type="journal article" date="2020" name="Stud. Mycol.">
        <title>101 Dothideomycetes genomes: a test case for predicting lifestyles and emergence of pathogens.</title>
        <authorList>
            <person name="Haridas S."/>
            <person name="Albert R."/>
            <person name="Binder M."/>
            <person name="Bloem J."/>
            <person name="Labutti K."/>
            <person name="Salamov A."/>
            <person name="Andreopoulos B."/>
            <person name="Baker S."/>
            <person name="Barry K."/>
            <person name="Bills G."/>
            <person name="Bluhm B."/>
            <person name="Cannon C."/>
            <person name="Castanera R."/>
            <person name="Culley D."/>
            <person name="Daum C."/>
            <person name="Ezra D."/>
            <person name="Gonzalez J."/>
            <person name="Henrissat B."/>
            <person name="Kuo A."/>
            <person name="Liang C."/>
            <person name="Lipzen A."/>
            <person name="Lutzoni F."/>
            <person name="Magnuson J."/>
            <person name="Mondo S."/>
            <person name="Nolan M."/>
            <person name="Ohm R."/>
            <person name="Pangilinan J."/>
            <person name="Park H.-J."/>
            <person name="Ramirez L."/>
            <person name="Alfaro M."/>
            <person name="Sun H."/>
            <person name="Tritt A."/>
            <person name="Yoshinaga Y."/>
            <person name="Zwiers L.-H."/>
            <person name="Turgeon B."/>
            <person name="Goodwin S."/>
            <person name="Spatafora J."/>
            <person name="Crous P."/>
            <person name="Grigoriev I."/>
        </authorList>
    </citation>
    <scope>NUCLEOTIDE SEQUENCE</scope>
    <source>
        <strain evidence="11">CBS 121739</strain>
    </source>
</reference>
<protein>
    <submittedName>
        <fullName evidence="11">GroES-like protein</fullName>
    </submittedName>
</protein>
<dbReference type="Gene3D" id="3.40.50.720">
    <property type="entry name" value="NAD(P)-binding Rossmann-like Domain"/>
    <property type="match status" value="1"/>
</dbReference>
<dbReference type="Proteomes" id="UP000799437">
    <property type="component" value="Unassembled WGS sequence"/>
</dbReference>
<comment type="cofactor">
    <cofactor evidence="1 8">
        <name>Zn(2+)</name>
        <dbReference type="ChEBI" id="CHEBI:29105"/>
    </cofactor>
</comment>
<keyword evidence="6" id="KW-0560">Oxidoreductase</keyword>
<name>A0A6A6WHR1_9PEZI</name>
<evidence type="ECO:0000256" key="6">
    <source>
        <dbReference type="ARBA" id="ARBA00023002"/>
    </source>
</evidence>
<gene>
    <name evidence="11" type="ORF">EJ05DRAFT_473250</name>
</gene>
<dbReference type="GeneID" id="54484412"/>
<dbReference type="CDD" id="cd05285">
    <property type="entry name" value="sorbitol_DH"/>
    <property type="match status" value="1"/>
</dbReference>
<evidence type="ECO:0000256" key="4">
    <source>
        <dbReference type="ARBA" id="ARBA00022723"/>
    </source>
</evidence>
<dbReference type="InterPro" id="IPR013154">
    <property type="entry name" value="ADH-like_N"/>
</dbReference>
<evidence type="ECO:0000256" key="7">
    <source>
        <dbReference type="ARBA" id="ARBA00023027"/>
    </source>
</evidence>
<dbReference type="InterPro" id="IPR013149">
    <property type="entry name" value="ADH-like_C"/>
</dbReference>
<proteinExistence type="inferred from homology"/>
<dbReference type="PANTHER" id="PTHR43161">
    <property type="entry name" value="SORBITOL DEHYDROGENASE"/>
    <property type="match status" value="1"/>
</dbReference>
<keyword evidence="4 8" id="KW-0479">Metal-binding</keyword>
<evidence type="ECO:0000256" key="1">
    <source>
        <dbReference type="ARBA" id="ARBA00001947"/>
    </source>
</evidence>
<comment type="pathway">
    <text evidence="2">Carbohydrate degradation.</text>
</comment>
<dbReference type="GO" id="GO:0008270">
    <property type="term" value="F:zinc ion binding"/>
    <property type="evidence" value="ECO:0007669"/>
    <property type="project" value="InterPro"/>
</dbReference>
<dbReference type="AlphaFoldDB" id="A0A6A6WHR1"/>